<dbReference type="PANTHER" id="PTHR47481">
    <property type="match status" value="1"/>
</dbReference>
<dbReference type="EMBL" id="JABTTQ020000330">
    <property type="protein sequence ID" value="KAK6140437.1"/>
    <property type="molecule type" value="Genomic_DNA"/>
</dbReference>
<dbReference type="Proteomes" id="UP001318860">
    <property type="component" value="Unassembled WGS sequence"/>
</dbReference>
<organism evidence="2 3">
    <name type="scientific">Rehmannia glutinosa</name>
    <name type="common">Chinese foxglove</name>
    <dbReference type="NCBI Taxonomy" id="99300"/>
    <lineage>
        <taxon>Eukaryota</taxon>
        <taxon>Viridiplantae</taxon>
        <taxon>Streptophyta</taxon>
        <taxon>Embryophyta</taxon>
        <taxon>Tracheophyta</taxon>
        <taxon>Spermatophyta</taxon>
        <taxon>Magnoliopsida</taxon>
        <taxon>eudicotyledons</taxon>
        <taxon>Gunneridae</taxon>
        <taxon>Pentapetalae</taxon>
        <taxon>asterids</taxon>
        <taxon>lamiids</taxon>
        <taxon>Lamiales</taxon>
        <taxon>Orobanchaceae</taxon>
        <taxon>Rehmannieae</taxon>
        <taxon>Rehmannia</taxon>
    </lineage>
</organism>
<reference evidence="2 3" key="1">
    <citation type="journal article" date="2021" name="Comput. Struct. Biotechnol. J.">
        <title>De novo genome assembly of the potent medicinal plant Rehmannia glutinosa using nanopore technology.</title>
        <authorList>
            <person name="Ma L."/>
            <person name="Dong C."/>
            <person name="Song C."/>
            <person name="Wang X."/>
            <person name="Zheng X."/>
            <person name="Niu Y."/>
            <person name="Chen S."/>
            <person name="Feng W."/>
        </authorList>
    </citation>
    <scope>NUCLEOTIDE SEQUENCE [LARGE SCALE GENOMIC DNA]</scope>
    <source>
        <strain evidence="2">DH-2019</strain>
    </source>
</reference>
<sequence length="300" mass="33381">METPKSGSEGTLSGTTSNSSSQNLQGVVVSPENQLVSLKLTDYNYLIWKQHVLTAVRGYGLENFINKEVQTTAKFQDGTSKTKLRSLNPLFLAWKRQDQLLASWLLSSLSENLLIMMVGMETSRTNQSIGNERFYTSFARKMQYKFAVSSIKKGTMPMRDYLNKVKSCCDILASAGQQISEEDQVLQILTGLGSEYHPLVIAATSRIEPCKLIEVYAMLLSYETRLEAANTTLINTDGSTHFVNFVAHSSPQKKAGYTSGIDGQANRDLTRITLPHLPLSLPQDPLTLRLSLFFPPLNVM</sequence>
<evidence type="ECO:0000313" key="3">
    <source>
        <dbReference type="Proteomes" id="UP001318860"/>
    </source>
</evidence>
<accession>A0ABR0VZK5</accession>
<evidence type="ECO:0008006" key="4">
    <source>
        <dbReference type="Google" id="ProtNLM"/>
    </source>
</evidence>
<comment type="caution">
    <text evidence="2">The sequence shown here is derived from an EMBL/GenBank/DDBJ whole genome shotgun (WGS) entry which is preliminary data.</text>
</comment>
<gene>
    <name evidence="2" type="ORF">DH2020_025821</name>
</gene>
<evidence type="ECO:0000313" key="2">
    <source>
        <dbReference type="EMBL" id="KAK6140437.1"/>
    </source>
</evidence>
<name>A0ABR0VZK5_REHGL</name>
<evidence type="ECO:0000256" key="1">
    <source>
        <dbReference type="SAM" id="MobiDB-lite"/>
    </source>
</evidence>
<protein>
    <recommendedName>
        <fullName evidence="4">Retrotransposon Copia-like N-terminal domain-containing protein</fullName>
    </recommendedName>
</protein>
<dbReference type="PANTHER" id="PTHR47481:SF30">
    <property type="entry name" value="CCHC-TYPE DOMAIN-CONTAINING PROTEIN"/>
    <property type="match status" value="1"/>
</dbReference>
<proteinExistence type="predicted"/>
<dbReference type="Pfam" id="PF14223">
    <property type="entry name" value="Retrotran_gag_2"/>
    <property type="match status" value="1"/>
</dbReference>
<keyword evidence="3" id="KW-1185">Reference proteome</keyword>
<feature type="region of interest" description="Disordered" evidence="1">
    <location>
        <begin position="1"/>
        <end position="24"/>
    </location>
</feature>